<keyword evidence="1" id="KW-1133">Transmembrane helix</keyword>
<evidence type="ECO:0008006" key="4">
    <source>
        <dbReference type="Google" id="ProtNLM"/>
    </source>
</evidence>
<keyword evidence="1" id="KW-0812">Transmembrane</keyword>
<sequence length="455" mass="49913">MMTRPKNIHIQKLSYGRPVAFAGVAAFVAALTIKGIKSRRALKKKSIEDNRNGFLLGMTKTSHTPLFLSDEEIAEHMLIVGGGGYGQKELQLSFLYRTMLRGGGALYLNMHGDLGIAGKIAAWSDNAGRSKDLINLAFPSPGAPLPGYKPVCFNPFDVMDAETAAKSIVLGADVKSNAPSKPYLEMSFEMHRSILSCLFWLRDYKGLYVDAQVIQDHLNYEDLLAVAERKDLPEEHLKEVRNYLERMGTLGEDLAKKQHTLLQMMSTERLKLMTEQYPEIFISGRNDVNFFSVIEKQRIVSVTFPSLARSPDHIIFLSSLVLGAFECCARKISRTSEKSGAGSHPPFLVLSTEGGLSRLGNLCREGRANGLAMVLATADPSSLRRISDKEAEAIMSNTSTKIFMHVDEKQGATDATISKNVEVPDLTKLGMQEGIACCAGKHQTSIIVSSPPSAI</sequence>
<feature type="transmembrane region" description="Helical" evidence="1">
    <location>
        <begin position="15"/>
        <end position="36"/>
    </location>
</feature>
<dbReference type="AlphaFoldDB" id="A0A1U9LJX6"/>
<organism evidence="2 3">
    <name type="scientific">Acetobacter persici</name>
    <dbReference type="NCBI Taxonomy" id="1076596"/>
    <lineage>
        <taxon>Bacteria</taxon>
        <taxon>Pseudomonadati</taxon>
        <taxon>Pseudomonadota</taxon>
        <taxon>Alphaproteobacteria</taxon>
        <taxon>Acetobacterales</taxon>
        <taxon>Acetobacteraceae</taxon>
        <taxon>Acetobacter</taxon>
    </lineage>
</organism>
<dbReference type="SUPFAM" id="SSF52540">
    <property type="entry name" value="P-loop containing nucleoside triphosphate hydrolases"/>
    <property type="match status" value="1"/>
</dbReference>
<dbReference type="Gene3D" id="3.40.50.300">
    <property type="entry name" value="P-loop containing nucleotide triphosphate hydrolases"/>
    <property type="match status" value="1"/>
</dbReference>
<gene>
    <name evidence="2" type="ORF">A0U91_16725</name>
</gene>
<dbReference type="EMBL" id="CP014688">
    <property type="protein sequence ID" value="AQT06649.1"/>
    <property type="molecule type" value="Genomic_DNA"/>
</dbReference>
<keyword evidence="1" id="KW-0472">Membrane</keyword>
<reference evidence="2 3" key="1">
    <citation type="submission" date="2016-03" db="EMBL/GenBank/DDBJ databases">
        <title>Acetic acid bacteria sequencing.</title>
        <authorList>
            <person name="Brandt J."/>
            <person name="Jakob F."/>
            <person name="Vogel R.F."/>
        </authorList>
    </citation>
    <scope>NUCLEOTIDE SEQUENCE [LARGE SCALE GENOMIC DNA]</scope>
    <source>
        <strain evidence="2 3">TMW2.1084</strain>
        <plasmid evidence="3">pac1084_1</plasmid>
    </source>
</reference>
<evidence type="ECO:0000313" key="2">
    <source>
        <dbReference type="EMBL" id="AQT06649.1"/>
    </source>
</evidence>
<proteinExistence type="predicted"/>
<accession>A0A1U9LJX6</accession>
<keyword evidence="2" id="KW-0614">Plasmid</keyword>
<evidence type="ECO:0000256" key="1">
    <source>
        <dbReference type="SAM" id="Phobius"/>
    </source>
</evidence>
<geneLocation type="plasmid" evidence="3">
    <name>pac1084_1</name>
</geneLocation>
<protein>
    <recommendedName>
        <fullName evidence="4">TraD/TraG TraM recognition site domain-containing protein</fullName>
    </recommendedName>
</protein>
<name>A0A1U9LJX6_9PROT</name>
<dbReference type="InterPro" id="IPR027417">
    <property type="entry name" value="P-loop_NTPase"/>
</dbReference>
<dbReference type="Proteomes" id="UP000189055">
    <property type="component" value="Plasmid pAC1084_1"/>
</dbReference>
<evidence type="ECO:0000313" key="3">
    <source>
        <dbReference type="Proteomes" id="UP000189055"/>
    </source>
</evidence>
<dbReference type="KEGG" id="aper:A0U91_16725"/>